<dbReference type="Proteomes" id="UP001223712">
    <property type="component" value="Unassembled WGS sequence"/>
</dbReference>
<keyword evidence="2" id="KW-0732">Signal</keyword>
<evidence type="ECO:0000313" key="3">
    <source>
        <dbReference type="EMBL" id="MDN3702687.1"/>
    </source>
</evidence>
<dbReference type="PROSITE" id="PS51257">
    <property type="entry name" value="PROKAR_LIPOPROTEIN"/>
    <property type="match status" value="1"/>
</dbReference>
<evidence type="ECO:0000256" key="2">
    <source>
        <dbReference type="SAM" id="SignalP"/>
    </source>
</evidence>
<feature type="region of interest" description="Disordered" evidence="1">
    <location>
        <begin position="88"/>
        <end position="113"/>
    </location>
</feature>
<dbReference type="RefSeq" id="WP_290335000.1">
    <property type="nucleotide sequence ID" value="NZ_JAUFQY010000002.1"/>
</dbReference>
<feature type="signal peptide" evidence="2">
    <location>
        <begin position="1"/>
        <end position="19"/>
    </location>
</feature>
<name>A0ABT8CP88_9VIBR</name>
<evidence type="ECO:0000313" key="4">
    <source>
        <dbReference type="Proteomes" id="UP001223712"/>
    </source>
</evidence>
<proteinExistence type="predicted"/>
<organism evidence="3 4">
    <name type="scientific">Vibrio artabrorum</name>
    <dbReference type="NCBI Taxonomy" id="446374"/>
    <lineage>
        <taxon>Bacteria</taxon>
        <taxon>Pseudomonadati</taxon>
        <taxon>Pseudomonadota</taxon>
        <taxon>Gammaproteobacteria</taxon>
        <taxon>Vibrionales</taxon>
        <taxon>Vibrionaceae</taxon>
        <taxon>Vibrio</taxon>
    </lineage>
</organism>
<gene>
    <name evidence="3" type="ORF">QWY96_20455</name>
</gene>
<keyword evidence="4" id="KW-1185">Reference proteome</keyword>
<evidence type="ECO:0000256" key="1">
    <source>
        <dbReference type="SAM" id="MobiDB-lite"/>
    </source>
</evidence>
<accession>A0ABT8CP88</accession>
<feature type="chain" id="PRO_5045644632" description="Lipoprotein" evidence="2">
    <location>
        <begin position="20"/>
        <end position="113"/>
    </location>
</feature>
<protein>
    <recommendedName>
        <fullName evidence="5">Lipoprotein</fullName>
    </recommendedName>
</protein>
<dbReference type="EMBL" id="JAUFQY010000002">
    <property type="protein sequence ID" value="MDN3702687.1"/>
    <property type="molecule type" value="Genomic_DNA"/>
</dbReference>
<evidence type="ECO:0008006" key="5">
    <source>
        <dbReference type="Google" id="ProtNLM"/>
    </source>
</evidence>
<sequence length="113" mass="12652">MAKFILLLFFMVISTGCGTSDSTLIESGHNMAYVQGFHDGRHSGIQEAGNNFETYIKDQKRYESDVDYQQGWIAGESEGKRLQDNARSFGKSVATSYHPKSEVTNPDNEAKKH</sequence>
<reference evidence="4" key="1">
    <citation type="journal article" date="2019" name="Int. J. Syst. Evol. Microbiol.">
        <title>The Global Catalogue of Microorganisms (GCM) 10K type strain sequencing project: providing services to taxonomists for standard genome sequencing and annotation.</title>
        <authorList>
            <consortium name="The Broad Institute Genomics Platform"/>
            <consortium name="The Broad Institute Genome Sequencing Center for Infectious Disease"/>
            <person name="Wu L."/>
            <person name="Ma J."/>
        </authorList>
    </citation>
    <scope>NUCLEOTIDE SEQUENCE [LARGE SCALE GENOMIC DNA]</scope>
    <source>
        <strain evidence="4">CECT 7226</strain>
    </source>
</reference>
<comment type="caution">
    <text evidence="3">The sequence shown here is derived from an EMBL/GenBank/DDBJ whole genome shotgun (WGS) entry which is preliminary data.</text>
</comment>